<feature type="transmembrane region" description="Helical" evidence="6">
    <location>
        <begin position="240"/>
        <end position="266"/>
    </location>
</feature>
<feature type="transmembrane region" description="Helical" evidence="6">
    <location>
        <begin position="185"/>
        <end position="207"/>
    </location>
</feature>
<proteinExistence type="predicted"/>
<keyword evidence="4 6" id="KW-1133">Transmembrane helix</keyword>
<dbReference type="RefSeq" id="WP_100081417.1">
    <property type="nucleotide sequence ID" value="NZ_LT608334.1"/>
</dbReference>
<name>A0A212LKU5_9HYPH</name>
<keyword evidence="2" id="KW-1003">Cell membrane</keyword>
<evidence type="ECO:0000313" key="8">
    <source>
        <dbReference type="EMBL" id="SCM78150.1"/>
    </source>
</evidence>
<evidence type="ECO:0000256" key="3">
    <source>
        <dbReference type="ARBA" id="ARBA00022692"/>
    </source>
</evidence>
<dbReference type="GO" id="GO:0051301">
    <property type="term" value="P:cell division"/>
    <property type="evidence" value="ECO:0007669"/>
    <property type="project" value="InterPro"/>
</dbReference>
<evidence type="ECO:0000259" key="7">
    <source>
        <dbReference type="Pfam" id="PF02687"/>
    </source>
</evidence>
<dbReference type="GO" id="GO:0005886">
    <property type="term" value="C:plasma membrane"/>
    <property type="evidence" value="ECO:0007669"/>
    <property type="project" value="UniProtKB-SubCell"/>
</dbReference>
<keyword evidence="5 6" id="KW-0472">Membrane</keyword>
<dbReference type="PANTHER" id="PTHR47755:SF1">
    <property type="entry name" value="CELL DIVISION PROTEIN FTSX"/>
    <property type="match status" value="1"/>
</dbReference>
<dbReference type="GO" id="GO:0032153">
    <property type="term" value="C:cell division site"/>
    <property type="evidence" value="ECO:0007669"/>
    <property type="project" value="TreeGrafter"/>
</dbReference>
<dbReference type="AlphaFoldDB" id="A0A212LKU5"/>
<feature type="transmembrane region" description="Helical" evidence="6">
    <location>
        <begin position="41"/>
        <end position="62"/>
    </location>
</feature>
<reference evidence="8" key="1">
    <citation type="submission" date="2016-08" db="EMBL/GenBank/DDBJ databases">
        <authorList>
            <person name="Seilhamer J.J."/>
        </authorList>
    </citation>
    <scope>NUCLEOTIDE SEQUENCE</scope>
    <source>
        <strain evidence="8">86</strain>
    </source>
</reference>
<feature type="domain" description="ABC3 transporter permease C-terminal" evidence="7">
    <location>
        <begin position="192"/>
        <end position="316"/>
    </location>
</feature>
<gene>
    <name evidence="8" type="ORF">KL86PLE_60472</name>
</gene>
<sequence>MKTAVPKRTRTAAVPKAARAGADAANASPIVPPQAIAGRTLVLVIAIMTFLAGFTIAVVSVIDRAADAWASDIGREVTIEVRPLDGVAINDEVDKAVALAQEFSGVGGARGLSDAETQRLLEPWLGPGTDLSALPVPRLVVVSIDDASSFDVKALADAVGRQIRGGSVDDHALWVDRLSAMASSMVFAGIGLMTLMLVALVLSVVFATRAAMAGNRDVIEVLHFCGAEDRFIAGQFQRRFLLFGVEGGTIGGALALLAMAIAAWAIGGSAGRPGADQIEALFGHFELPGTAYGLVLALVVAVALLTALTSRLAVRRSLSALD</sequence>
<evidence type="ECO:0000256" key="6">
    <source>
        <dbReference type="SAM" id="Phobius"/>
    </source>
</evidence>
<dbReference type="InterPro" id="IPR004513">
    <property type="entry name" value="FtsX"/>
</dbReference>
<accession>A0A212LKU5</accession>
<evidence type="ECO:0000256" key="5">
    <source>
        <dbReference type="ARBA" id="ARBA00023136"/>
    </source>
</evidence>
<evidence type="ECO:0000256" key="2">
    <source>
        <dbReference type="ARBA" id="ARBA00022475"/>
    </source>
</evidence>
<keyword evidence="3 6" id="KW-0812">Transmembrane</keyword>
<dbReference type="Pfam" id="PF02687">
    <property type="entry name" value="FtsX"/>
    <property type="match status" value="1"/>
</dbReference>
<feature type="transmembrane region" description="Helical" evidence="6">
    <location>
        <begin position="291"/>
        <end position="314"/>
    </location>
</feature>
<dbReference type="PANTHER" id="PTHR47755">
    <property type="entry name" value="CELL DIVISION PROTEIN FTSX"/>
    <property type="match status" value="1"/>
</dbReference>
<protein>
    <submittedName>
        <fullName evidence="8">Efflux ABC transporter, permease protein</fullName>
    </submittedName>
</protein>
<dbReference type="EMBL" id="FMJD01000010">
    <property type="protein sequence ID" value="SCM78150.1"/>
    <property type="molecule type" value="Genomic_DNA"/>
</dbReference>
<organism evidence="8">
    <name type="scientific">uncultured Pleomorphomonas sp</name>
    <dbReference type="NCBI Taxonomy" id="442121"/>
    <lineage>
        <taxon>Bacteria</taxon>
        <taxon>Pseudomonadati</taxon>
        <taxon>Pseudomonadota</taxon>
        <taxon>Alphaproteobacteria</taxon>
        <taxon>Hyphomicrobiales</taxon>
        <taxon>Pleomorphomonadaceae</taxon>
        <taxon>Pleomorphomonas</taxon>
        <taxon>environmental samples</taxon>
    </lineage>
</organism>
<dbReference type="InterPro" id="IPR003838">
    <property type="entry name" value="ABC3_permease_C"/>
</dbReference>
<comment type="subcellular location">
    <subcellularLocation>
        <location evidence="1">Cell membrane</location>
        <topology evidence="1">Multi-pass membrane protein</topology>
    </subcellularLocation>
</comment>
<evidence type="ECO:0000256" key="4">
    <source>
        <dbReference type="ARBA" id="ARBA00022989"/>
    </source>
</evidence>
<evidence type="ECO:0000256" key="1">
    <source>
        <dbReference type="ARBA" id="ARBA00004651"/>
    </source>
</evidence>